<reference evidence="3" key="1">
    <citation type="journal article" date="2021" name="Nat. Commun.">
        <title>Genetic determinants of endophytism in the Arabidopsis root mycobiome.</title>
        <authorList>
            <person name="Mesny F."/>
            <person name="Miyauchi S."/>
            <person name="Thiergart T."/>
            <person name="Pickel B."/>
            <person name="Atanasova L."/>
            <person name="Karlsson M."/>
            <person name="Huettel B."/>
            <person name="Barry K.W."/>
            <person name="Haridas S."/>
            <person name="Chen C."/>
            <person name="Bauer D."/>
            <person name="Andreopoulos W."/>
            <person name="Pangilinan J."/>
            <person name="LaButti K."/>
            <person name="Riley R."/>
            <person name="Lipzen A."/>
            <person name="Clum A."/>
            <person name="Drula E."/>
            <person name="Henrissat B."/>
            <person name="Kohler A."/>
            <person name="Grigoriev I.V."/>
            <person name="Martin F.M."/>
            <person name="Hacquard S."/>
        </authorList>
    </citation>
    <scope>NUCLEOTIDE SEQUENCE</scope>
    <source>
        <strain evidence="3">MPI-CAGE-CH-0230</strain>
    </source>
</reference>
<feature type="region of interest" description="Disordered" evidence="1">
    <location>
        <begin position="319"/>
        <end position="338"/>
    </location>
</feature>
<dbReference type="PANTHER" id="PTHR37048">
    <property type="entry name" value="QUESTIONABLE PROTEIN"/>
    <property type="match status" value="1"/>
</dbReference>
<name>A0A9P8YM51_9PEZI</name>
<evidence type="ECO:0000256" key="2">
    <source>
        <dbReference type="SAM" id="Phobius"/>
    </source>
</evidence>
<dbReference type="Proteomes" id="UP000756346">
    <property type="component" value="Unassembled WGS sequence"/>
</dbReference>
<keyword evidence="4" id="KW-1185">Reference proteome</keyword>
<dbReference type="RefSeq" id="XP_046019585.1">
    <property type="nucleotide sequence ID" value="XM_046149825.1"/>
</dbReference>
<keyword evidence="2" id="KW-0472">Membrane</keyword>
<comment type="caution">
    <text evidence="3">The sequence shown here is derived from an EMBL/GenBank/DDBJ whole genome shotgun (WGS) entry which is preliminary data.</text>
</comment>
<dbReference type="PANTHER" id="PTHR37048:SF2">
    <property type="entry name" value="QUESTIONABLE PROTEIN"/>
    <property type="match status" value="1"/>
</dbReference>
<accession>A0A9P8YM51</accession>
<sequence length="443" mass="48616">MVQYPQLHHGHNGEVWPPQQVGGSGHDLAGRIMWLPPAPNSLDSGSKYYDHPVVVLSAQARDGKVDFFVMTSLGKTDLIKKFPNDAQLRKHYLPIKPAHEHPDNEMVLELSNPTDVLDLRTYVNTRTVRSASLGELRDYRTKPQRSLWLSKQSYRQLVTHAGYVPVITAGLNPVETGTAMMTTTTTVAGIREEELLRAYVARYGYGVSSPRTSYAAVANMRPATLPVLHGYGGALRGSRSVMDAVTSEAITSGPRAWMMPPPLHAMSSPQAGQALNAPLGGSMLPRQNLLQLQQPRSQRLVHPTNGEHAPLLPTYNVYMGPPRPNSSPRQSLSSTAQVRQGRTSPWGQTLGYVFLYLVLVTLLFAVLFDMCLLVIEIIRVITSAGDWTIGGIESIFTAAAEFFTNVREGLAEILRAIGGLLQQARKLVGDIVHWLSQLLDGST</sequence>
<dbReference type="GeneID" id="70179371"/>
<feature type="region of interest" description="Disordered" evidence="1">
    <location>
        <begin position="1"/>
        <end position="20"/>
    </location>
</feature>
<evidence type="ECO:0000256" key="1">
    <source>
        <dbReference type="SAM" id="MobiDB-lite"/>
    </source>
</evidence>
<dbReference type="OrthoDB" id="3537171at2759"/>
<keyword evidence="2" id="KW-1133">Transmembrane helix</keyword>
<feature type="transmembrane region" description="Helical" evidence="2">
    <location>
        <begin position="350"/>
        <end position="375"/>
    </location>
</feature>
<evidence type="ECO:0000313" key="3">
    <source>
        <dbReference type="EMBL" id="KAH7041530.1"/>
    </source>
</evidence>
<dbReference type="AlphaFoldDB" id="A0A9P8YM51"/>
<evidence type="ECO:0000313" key="4">
    <source>
        <dbReference type="Proteomes" id="UP000756346"/>
    </source>
</evidence>
<keyword evidence="2" id="KW-0812">Transmembrane</keyword>
<feature type="compositionally biased region" description="Polar residues" evidence="1">
    <location>
        <begin position="326"/>
        <end position="338"/>
    </location>
</feature>
<protein>
    <submittedName>
        <fullName evidence="3">Uncharacterized protein</fullName>
    </submittedName>
</protein>
<dbReference type="EMBL" id="JAGTJQ010000001">
    <property type="protein sequence ID" value="KAH7041530.1"/>
    <property type="molecule type" value="Genomic_DNA"/>
</dbReference>
<proteinExistence type="predicted"/>
<organism evidence="3 4">
    <name type="scientific">Microdochium trichocladiopsis</name>
    <dbReference type="NCBI Taxonomy" id="1682393"/>
    <lineage>
        <taxon>Eukaryota</taxon>
        <taxon>Fungi</taxon>
        <taxon>Dikarya</taxon>
        <taxon>Ascomycota</taxon>
        <taxon>Pezizomycotina</taxon>
        <taxon>Sordariomycetes</taxon>
        <taxon>Xylariomycetidae</taxon>
        <taxon>Xylariales</taxon>
        <taxon>Microdochiaceae</taxon>
        <taxon>Microdochium</taxon>
    </lineage>
</organism>
<gene>
    <name evidence="3" type="ORF">B0I36DRAFT_24115</name>
</gene>